<feature type="transmembrane region" description="Helical" evidence="7">
    <location>
        <begin position="199"/>
        <end position="221"/>
    </location>
</feature>
<dbReference type="InterPro" id="IPR004776">
    <property type="entry name" value="Mem_transp_PIN-like"/>
</dbReference>
<comment type="subcellular location">
    <subcellularLocation>
        <location evidence="1">Membrane</location>
        <topology evidence="1">Multi-pass membrane protein</topology>
    </subcellularLocation>
</comment>
<feature type="transmembrane region" description="Helical" evidence="7">
    <location>
        <begin position="6"/>
        <end position="22"/>
    </location>
</feature>
<dbReference type="AlphaFoldDB" id="A0A6G8RV73"/>
<keyword evidence="4 7" id="KW-0812">Transmembrane</keyword>
<feature type="transmembrane region" description="Helical" evidence="7">
    <location>
        <begin position="167"/>
        <end position="187"/>
    </location>
</feature>
<evidence type="ECO:0000313" key="8">
    <source>
        <dbReference type="EMBL" id="QIO05839.1"/>
    </source>
</evidence>
<reference evidence="8 9" key="1">
    <citation type="submission" date="2020-03" db="EMBL/GenBank/DDBJ databases">
        <authorList>
            <person name="Zhu W."/>
        </authorList>
    </citation>
    <scope>NUCLEOTIDE SEQUENCE [LARGE SCALE GENOMIC DNA]</scope>
    <source>
        <strain evidence="8 9">323-1</strain>
    </source>
</reference>
<gene>
    <name evidence="8" type="ORF">G8E00_07685</name>
</gene>
<dbReference type="RefSeq" id="WP_166223357.1">
    <property type="nucleotide sequence ID" value="NZ_CP049801.1"/>
</dbReference>
<accession>A0A6G8RV73</accession>
<keyword evidence="5 7" id="KW-1133">Transmembrane helix</keyword>
<evidence type="ECO:0000256" key="3">
    <source>
        <dbReference type="ARBA" id="ARBA00022475"/>
    </source>
</evidence>
<keyword evidence="9" id="KW-1185">Reference proteome</keyword>
<evidence type="ECO:0000256" key="6">
    <source>
        <dbReference type="ARBA" id="ARBA00023136"/>
    </source>
</evidence>
<feature type="transmembrane region" description="Helical" evidence="7">
    <location>
        <begin position="34"/>
        <end position="53"/>
    </location>
</feature>
<feature type="transmembrane region" description="Helical" evidence="7">
    <location>
        <begin position="124"/>
        <end position="146"/>
    </location>
</feature>
<evidence type="ECO:0000256" key="5">
    <source>
        <dbReference type="ARBA" id="ARBA00022989"/>
    </source>
</evidence>
<dbReference type="PANTHER" id="PTHR36838:SF3">
    <property type="entry name" value="TRANSPORTER AUXIN EFFLUX CARRIER EC FAMILY"/>
    <property type="match status" value="1"/>
</dbReference>
<feature type="transmembrane region" description="Helical" evidence="7">
    <location>
        <begin position="65"/>
        <end position="84"/>
    </location>
</feature>
<sequence length="311" mass="33863">MDQILAINLPIFLMIAVGFISIKAKLLPMSSIPILSQFIIKISLPSFLVYALSTTPLQKIWQTTYFLGYALTSISVFCLGYFYFRKARSLPAEKASIFAFGSSMSNTGFIGTAVLTMILGSHAIPYLAMTLIIESIIMLSLMLFLAEMGRHQDLRLTALFKTTIQSLIKHPVIQSIVVGCVLSLISIQWPKPIETTLNFFAHTATPLALFVIGGSLSTLNIASIGKNILSICSFKMLLMPLTMALVFFCLPNTTSEMYFAALILAALPMASATAIYGQNYGVAEQASAAVMLTALLSFLSISAVLLLRPLF</sequence>
<dbReference type="GO" id="GO:0055085">
    <property type="term" value="P:transmembrane transport"/>
    <property type="evidence" value="ECO:0007669"/>
    <property type="project" value="InterPro"/>
</dbReference>
<keyword evidence="3" id="KW-1003">Cell membrane</keyword>
<dbReference type="Proteomes" id="UP000502297">
    <property type="component" value="Chromosome"/>
</dbReference>
<dbReference type="EMBL" id="CP049801">
    <property type="protein sequence ID" value="QIO05839.1"/>
    <property type="molecule type" value="Genomic_DNA"/>
</dbReference>
<protein>
    <submittedName>
        <fullName evidence="8">AEC family transporter</fullName>
    </submittedName>
</protein>
<dbReference type="Pfam" id="PF03547">
    <property type="entry name" value="Mem_trans"/>
    <property type="match status" value="1"/>
</dbReference>
<organism evidence="8 9">
    <name type="scientific">Acinetobacter shaoyimingii</name>
    <dbReference type="NCBI Taxonomy" id="2715164"/>
    <lineage>
        <taxon>Bacteria</taxon>
        <taxon>Pseudomonadati</taxon>
        <taxon>Pseudomonadota</taxon>
        <taxon>Gammaproteobacteria</taxon>
        <taxon>Moraxellales</taxon>
        <taxon>Moraxellaceae</taxon>
        <taxon>Acinetobacter</taxon>
    </lineage>
</organism>
<dbReference type="GO" id="GO:0016020">
    <property type="term" value="C:membrane"/>
    <property type="evidence" value="ECO:0007669"/>
    <property type="project" value="UniProtKB-SubCell"/>
</dbReference>
<evidence type="ECO:0000256" key="2">
    <source>
        <dbReference type="ARBA" id="ARBA00022448"/>
    </source>
</evidence>
<keyword evidence="6 7" id="KW-0472">Membrane</keyword>
<proteinExistence type="predicted"/>
<dbReference type="KEGG" id="asha:G8E00_07685"/>
<feature type="transmembrane region" description="Helical" evidence="7">
    <location>
        <begin position="228"/>
        <end position="251"/>
    </location>
</feature>
<evidence type="ECO:0000313" key="9">
    <source>
        <dbReference type="Proteomes" id="UP000502297"/>
    </source>
</evidence>
<evidence type="ECO:0000256" key="7">
    <source>
        <dbReference type="SAM" id="Phobius"/>
    </source>
</evidence>
<feature type="transmembrane region" description="Helical" evidence="7">
    <location>
        <begin position="288"/>
        <end position="307"/>
    </location>
</feature>
<dbReference type="PANTHER" id="PTHR36838">
    <property type="entry name" value="AUXIN EFFLUX CARRIER FAMILY PROTEIN"/>
    <property type="match status" value="1"/>
</dbReference>
<keyword evidence="2" id="KW-0813">Transport</keyword>
<feature type="transmembrane region" description="Helical" evidence="7">
    <location>
        <begin position="257"/>
        <end position="276"/>
    </location>
</feature>
<evidence type="ECO:0000256" key="4">
    <source>
        <dbReference type="ARBA" id="ARBA00022692"/>
    </source>
</evidence>
<feature type="transmembrane region" description="Helical" evidence="7">
    <location>
        <begin position="96"/>
        <end position="118"/>
    </location>
</feature>
<name>A0A6G8RV73_9GAMM</name>
<evidence type="ECO:0000256" key="1">
    <source>
        <dbReference type="ARBA" id="ARBA00004141"/>
    </source>
</evidence>